<evidence type="ECO:0000313" key="10">
    <source>
        <dbReference type="EMBL" id="XDO96345.1"/>
    </source>
</evidence>
<evidence type="ECO:0000256" key="3">
    <source>
        <dbReference type="ARBA" id="ARBA00022801"/>
    </source>
</evidence>
<sequence length="396" mass="43275">MSSFDPVAATAAYLAQLPPAAHEKAQAYTQGGHWLILWGALVSIAAAWIILRLGVARRAAASVQRRRPRPWTSAFLAAAAFFAVSWAIELPWAAYSGWWRETQYGLTSQPIAGWLTEHLIGGVMGVVVTGLLIMLIYFLIRRAPRLWPVLTGLVVGVFALFMLFLQPVVIEPIFNKYDPAPPGPVRDMVVAMGLQVGVPTDKILVYNGSKQSNRYTANVSGFMGTSRVAMSDVMFKKDADLAEVRGVVGHEMGHYKRGHLFELIAFFGFGTMIMGFIVQALFPVATRLLGGWGVTGIADPAGLPILMILVTVLGVLATPAVNTMVRYAETDADRYSLENFNEPDGLARALVKTIEYRAATPGAVEEFIFYDHPSVGSRVRMAMDWKAAHLGEPPRP</sequence>
<reference evidence="10" key="1">
    <citation type="submission" date="2024-06" db="EMBL/GenBank/DDBJ databases">
        <title>Caulobacter inopinatus, sp. nov.</title>
        <authorList>
            <person name="Donachie S.P."/>
        </authorList>
    </citation>
    <scope>NUCLEOTIDE SEQUENCE</scope>
    <source>
        <strain evidence="10">73W</strain>
    </source>
</reference>
<name>A0AB39KRW0_9CAUL</name>
<keyword evidence="3 6" id="KW-0378">Hydrolase</keyword>
<feature type="transmembrane region" description="Helical" evidence="7">
    <location>
        <begin position="119"/>
        <end position="140"/>
    </location>
</feature>
<feature type="transmembrane region" description="Helical" evidence="7">
    <location>
        <begin position="260"/>
        <end position="282"/>
    </location>
</feature>
<evidence type="ECO:0000259" key="8">
    <source>
        <dbReference type="Pfam" id="PF01435"/>
    </source>
</evidence>
<dbReference type="GO" id="GO:0004222">
    <property type="term" value="F:metalloendopeptidase activity"/>
    <property type="evidence" value="ECO:0007669"/>
    <property type="project" value="InterPro"/>
</dbReference>
<feature type="transmembrane region" description="Helical" evidence="7">
    <location>
        <begin position="35"/>
        <end position="55"/>
    </location>
</feature>
<evidence type="ECO:0000256" key="4">
    <source>
        <dbReference type="ARBA" id="ARBA00022833"/>
    </source>
</evidence>
<feature type="transmembrane region" description="Helical" evidence="7">
    <location>
        <begin position="75"/>
        <end position="99"/>
    </location>
</feature>
<comment type="similarity">
    <text evidence="6">Belongs to the peptidase M48 family.</text>
</comment>
<keyword evidence="5 6" id="KW-0482">Metalloprotease</keyword>
<dbReference type="RefSeq" id="WP_369059197.1">
    <property type="nucleotide sequence ID" value="NZ_CP158375.1"/>
</dbReference>
<feature type="transmembrane region" description="Helical" evidence="7">
    <location>
        <begin position="147"/>
        <end position="168"/>
    </location>
</feature>
<dbReference type="InterPro" id="IPR032456">
    <property type="entry name" value="Peptidase_M48_N"/>
</dbReference>
<keyword evidence="7" id="KW-0472">Membrane</keyword>
<keyword evidence="2" id="KW-0479">Metal-binding</keyword>
<evidence type="ECO:0000256" key="1">
    <source>
        <dbReference type="ARBA" id="ARBA00022670"/>
    </source>
</evidence>
<dbReference type="Pfam" id="PF16491">
    <property type="entry name" value="Peptidase_M48_N"/>
    <property type="match status" value="1"/>
</dbReference>
<feature type="domain" description="CAAX prenyl protease 1 N-terminal" evidence="9">
    <location>
        <begin position="16"/>
        <end position="176"/>
    </location>
</feature>
<evidence type="ECO:0000256" key="5">
    <source>
        <dbReference type="ARBA" id="ARBA00023049"/>
    </source>
</evidence>
<gene>
    <name evidence="10" type="ORF">ABOZ73_16440</name>
</gene>
<evidence type="ECO:0000256" key="2">
    <source>
        <dbReference type="ARBA" id="ARBA00022723"/>
    </source>
</evidence>
<proteinExistence type="inferred from homology"/>
<accession>A0AB39KRW0</accession>
<dbReference type="Gene3D" id="3.30.2010.10">
    <property type="entry name" value="Metalloproteases ('zincins'), catalytic domain"/>
    <property type="match status" value="1"/>
</dbReference>
<evidence type="ECO:0000259" key="9">
    <source>
        <dbReference type="Pfam" id="PF16491"/>
    </source>
</evidence>
<dbReference type="PANTHER" id="PTHR10120">
    <property type="entry name" value="CAAX PRENYL PROTEASE 1"/>
    <property type="match status" value="1"/>
</dbReference>
<feature type="domain" description="Peptidase M48" evidence="8">
    <location>
        <begin position="192"/>
        <end position="383"/>
    </location>
</feature>
<feature type="transmembrane region" description="Helical" evidence="7">
    <location>
        <begin position="188"/>
        <end position="205"/>
    </location>
</feature>
<dbReference type="GO" id="GO:0046872">
    <property type="term" value="F:metal ion binding"/>
    <property type="evidence" value="ECO:0007669"/>
    <property type="project" value="UniProtKB-KW"/>
</dbReference>
<keyword evidence="7" id="KW-0812">Transmembrane</keyword>
<comment type="cofactor">
    <cofactor evidence="6">
        <name>Zn(2+)</name>
        <dbReference type="ChEBI" id="CHEBI:29105"/>
    </cofactor>
    <text evidence="6">Binds 1 zinc ion per subunit.</text>
</comment>
<dbReference type="AlphaFoldDB" id="A0AB39KRW0"/>
<feature type="transmembrane region" description="Helical" evidence="7">
    <location>
        <begin position="302"/>
        <end position="325"/>
    </location>
</feature>
<protein>
    <submittedName>
        <fullName evidence="10">M48 family metalloprotease</fullName>
        <ecNumber evidence="10">3.4.24.-</ecNumber>
    </submittedName>
</protein>
<keyword evidence="4 6" id="KW-0862">Zinc</keyword>
<dbReference type="GO" id="GO:0006508">
    <property type="term" value="P:proteolysis"/>
    <property type="evidence" value="ECO:0007669"/>
    <property type="project" value="UniProtKB-KW"/>
</dbReference>
<evidence type="ECO:0000256" key="7">
    <source>
        <dbReference type="SAM" id="Phobius"/>
    </source>
</evidence>
<dbReference type="EC" id="3.4.24.-" evidence="10"/>
<dbReference type="InterPro" id="IPR001915">
    <property type="entry name" value="Peptidase_M48"/>
</dbReference>
<organism evidence="10">
    <name type="scientific">Caulobacter sp. 73W</name>
    <dbReference type="NCBI Taxonomy" id="3161137"/>
    <lineage>
        <taxon>Bacteria</taxon>
        <taxon>Pseudomonadati</taxon>
        <taxon>Pseudomonadota</taxon>
        <taxon>Alphaproteobacteria</taxon>
        <taxon>Caulobacterales</taxon>
        <taxon>Caulobacteraceae</taxon>
        <taxon>Caulobacter</taxon>
    </lineage>
</organism>
<dbReference type="Pfam" id="PF01435">
    <property type="entry name" value="Peptidase_M48"/>
    <property type="match status" value="1"/>
</dbReference>
<keyword evidence="1 6" id="KW-0645">Protease</keyword>
<evidence type="ECO:0000256" key="6">
    <source>
        <dbReference type="RuleBase" id="RU003983"/>
    </source>
</evidence>
<dbReference type="EMBL" id="CP158375">
    <property type="protein sequence ID" value="XDO96345.1"/>
    <property type="molecule type" value="Genomic_DNA"/>
</dbReference>
<keyword evidence="7" id="KW-1133">Transmembrane helix</keyword>